<accession>A0A1V2II24</accession>
<dbReference type="RefSeq" id="WP_198946142.1">
    <property type="nucleotide sequence ID" value="NZ_MOMC01000008.1"/>
</dbReference>
<name>A0A1V2II24_9ACTN</name>
<sequence>MIEPDETMSRIGRGMRLGQRGEREGAGRVFEEVWSEIGRENGDPFYRCALAHAMADVQDDVNDELLWERRRGRLPGTDPSPGPSPVWRRWGGRRRGRGRARRPGPSRCRRR</sequence>
<protein>
    <recommendedName>
        <fullName evidence="4">Tetratricopeptide repeat protein</fullName>
    </recommendedName>
</protein>
<feature type="compositionally biased region" description="Basic residues" evidence="1">
    <location>
        <begin position="90"/>
        <end position="111"/>
    </location>
</feature>
<evidence type="ECO:0000313" key="3">
    <source>
        <dbReference type="Proteomes" id="UP000188929"/>
    </source>
</evidence>
<dbReference type="STRING" id="1834516.BL253_03680"/>
<evidence type="ECO:0000256" key="1">
    <source>
        <dbReference type="SAM" id="MobiDB-lite"/>
    </source>
</evidence>
<dbReference type="AlphaFoldDB" id="A0A1V2II24"/>
<reference evidence="3" key="1">
    <citation type="submission" date="2016-10" db="EMBL/GenBank/DDBJ databases">
        <title>Frankia sp. NRRL B-16386 Genome sequencing.</title>
        <authorList>
            <person name="Ghodhbane-Gtari F."/>
            <person name="Swanson E."/>
            <person name="Gueddou A."/>
            <person name="Hezbri K."/>
            <person name="Ktari K."/>
            <person name="Nouioui I."/>
            <person name="Morris K."/>
            <person name="Simpson S."/>
            <person name="Abebe-Akele F."/>
            <person name="Thomas K."/>
            <person name="Gtari M."/>
            <person name="Tisa L.S."/>
        </authorList>
    </citation>
    <scope>NUCLEOTIDE SEQUENCE [LARGE SCALE GENOMIC DNA]</scope>
    <source>
        <strain evidence="3">NRRL B-16386</strain>
    </source>
</reference>
<keyword evidence="3" id="KW-1185">Reference proteome</keyword>
<evidence type="ECO:0000313" key="2">
    <source>
        <dbReference type="EMBL" id="ONH32833.1"/>
    </source>
</evidence>
<evidence type="ECO:0008006" key="4">
    <source>
        <dbReference type="Google" id="ProtNLM"/>
    </source>
</evidence>
<feature type="region of interest" description="Disordered" evidence="1">
    <location>
        <begin position="1"/>
        <end position="24"/>
    </location>
</feature>
<comment type="caution">
    <text evidence="2">The sequence shown here is derived from an EMBL/GenBank/DDBJ whole genome shotgun (WGS) entry which is preliminary data.</text>
</comment>
<gene>
    <name evidence="2" type="ORF">BL253_03680</name>
</gene>
<proteinExistence type="predicted"/>
<feature type="region of interest" description="Disordered" evidence="1">
    <location>
        <begin position="70"/>
        <end position="111"/>
    </location>
</feature>
<dbReference type="EMBL" id="MOMC01000008">
    <property type="protein sequence ID" value="ONH32833.1"/>
    <property type="molecule type" value="Genomic_DNA"/>
</dbReference>
<dbReference type="Proteomes" id="UP000188929">
    <property type="component" value="Unassembled WGS sequence"/>
</dbReference>
<organism evidence="2 3">
    <name type="scientific">Pseudofrankia asymbiotica</name>
    <dbReference type="NCBI Taxonomy" id="1834516"/>
    <lineage>
        <taxon>Bacteria</taxon>
        <taxon>Bacillati</taxon>
        <taxon>Actinomycetota</taxon>
        <taxon>Actinomycetes</taxon>
        <taxon>Frankiales</taxon>
        <taxon>Frankiaceae</taxon>
        <taxon>Pseudofrankia</taxon>
    </lineage>
</organism>